<name>A0A8H3BJX2_9AGAM</name>
<evidence type="ECO:0000313" key="2">
    <source>
        <dbReference type="Proteomes" id="UP000663843"/>
    </source>
</evidence>
<evidence type="ECO:0008006" key="3">
    <source>
        <dbReference type="Google" id="ProtNLM"/>
    </source>
</evidence>
<dbReference type="Gene3D" id="3.80.10.10">
    <property type="entry name" value="Ribonuclease Inhibitor"/>
    <property type="match status" value="1"/>
</dbReference>
<dbReference type="EMBL" id="CAJMWT010002971">
    <property type="protein sequence ID" value="CAE6459571.1"/>
    <property type="molecule type" value="Genomic_DNA"/>
</dbReference>
<evidence type="ECO:0000313" key="1">
    <source>
        <dbReference type="EMBL" id="CAE6459571.1"/>
    </source>
</evidence>
<accession>A0A8H3BJX2</accession>
<dbReference type="SUPFAM" id="SSF52047">
    <property type="entry name" value="RNI-like"/>
    <property type="match status" value="1"/>
</dbReference>
<organism evidence="1 2">
    <name type="scientific">Rhizoctonia solani</name>
    <dbReference type="NCBI Taxonomy" id="456999"/>
    <lineage>
        <taxon>Eukaryota</taxon>
        <taxon>Fungi</taxon>
        <taxon>Dikarya</taxon>
        <taxon>Basidiomycota</taxon>
        <taxon>Agaricomycotina</taxon>
        <taxon>Agaricomycetes</taxon>
        <taxon>Cantharellales</taxon>
        <taxon>Ceratobasidiaceae</taxon>
        <taxon>Rhizoctonia</taxon>
    </lineage>
</organism>
<comment type="caution">
    <text evidence="1">The sequence shown here is derived from an EMBL/GenBank/DDBJ whole genome shotgun (WGS) entry which is preliminary data.</text>
</comment>
<dbReference type="AlphaFoldDB" id="A0A8H3BJX2"/>
<reference evidence="1" key="1">
    <citation type="submission" date="2021-01" db="EMBL/GenBank/DDBJ databases">
        <authorList>
            <person name="Kaushik A."/>
        </authorList>
    </citation>
    <scope>NUCLEOTIDE SEQUENCE</scope>
    <source>
        <strain evidence="1">AG2-2IIIB</strain>
    </source>
</reference>
<dbReference type="InterPro" id="IPR032675">
    <property type="entry name" value="LRR_dom_sf"/>
</dbReference>
<dbReference type="Proteomes" id="UP000663843">
    <property type="component" value="Unassembled WGS sequence"/>
</dbReference>
<gene>
    <name evidence="1" type="ORF">RDB_LOCUS94888</name>
</gene>
<sequence length="567" mass="64676">MPKALTRSNLTFVPTLVQNWEAAGALLADAAANYLHLSTSLAANNRDPRVSKGHLVSRIDASLQTLHKTLDQQLHQSRVALANARNKWASPIYRLPEEILLEIFIFFVYGPSKNRHLFHPDAGERVRTMYQHLYALSGVCTGWRKITLSHPMFWSILPMVDGLNAFWDPLSIELSTQRSDPLNLHVVVDATHHPALFRKEDFNPLIQNLQRAQSLNIRSQHQQDIPYILPVLFRREIPEHLSDLSLTFTGEEDQIFRPSPENDFVSRELKPLYPKFPKLMRSLRVFRINNVPFQWKHITFSARLVELRIEKIALSGNLEITAFMTALSSACSLRDLKIIQVEASADSGSTLPESRPLSLPRLKTVYFQDLYFNSLRLLLRSIAPCSHRLTLNLSDRVKHNLFADSRTEDVPEDTILQLLAQHTINKLILADDLEDWAVGKRLNNLLRSLPALKSLEIYFYELDNKLFKSLEPASNAPDVPFPKLEVLEFRGCTIPGIITGLPRLVNKQSLQRLVLGQDVSLSGSKELAINIDEKDKTVRWLKANVPGFRFILHDDVISGFSDMTWEL</sequence>
<protein>
    <recommendedName>
        <fullName evidence="3">F-box domain-containing protein</fullName>
    </recommendedName>
</protein>
<proteinExistence type="predicted"/>
<dbReference type="Gene3D" id="1.20.1280.50">
    <property type="match status" value="1"/>
</dbReference>